<dbReference type="EMBL" id="JAVRRD010000005">
    <property type="protein sequence ID" value="KAK5058616.1"/>
    <property type="molecule type" value="Genomic_DNA"/>
</dbReference>
<sequence length="237" mass="27014">MPTSLRSKVLQSIAVSTFTSIGAFFVWTKHCKVEYLQPTSDPLFANQWYKKLNANANPTLHDEIIRRQPLFKLKPELVEDAHKGGSKLVEGFSQGVWGGPGYTIQRLYLQNKYRNDTTTAHQLWDRPQLLSSTYDKGTEITDHFVVLEKSPTSILIRCGDSPLKSPDGQRPSDGLFEITATTDFERGFAEFRLKSIFFQGEGQVEDKSKPVMPAHMVWAHQQYAKLWMESAMSRVKQ</sequence>
<name>A0AAV9NLB7_9EURO</name>
<dbReference type="RefSeq" id="XP_064709139.1">
    <property type="nucleotide sequence ID" value="XM_064854413.1"/>
</dbReference>
<reference evidence="1 2" key="1">
    <citation type="submission" date="2023-08" db="EMBL/GenBank/DDBJ databases">
        <title>Black Yeasts Isolated from many extreme environments.</title>
        <authorList>
            <person name="Coleine C."/>
            <person name="Stajich J.E."/>
            <person name="Selbmann L."/>
        </authorList>
    </citation>
    <scope>NUCLEOTIDE SEQUENCE [LARGE SCALE GENOMIC DNA]</scope>
    <source>
        <strain evidence="1 2">CCFEE 5792</strain>
    </source>
</reference>
<accession>A0AAV9NLB7</accession>
<protein>
    <submittedName>
        <fullName evidence="1">Uncharacterized protein</fullName>
    </submittedName>
</protein>
<dbReference type="GeneID" id="89979034"/>
<comment type="caution">
    <text evidence="1">The sequence shown here is derived from an EMBL/GenBank/DDBJ whole genome shotgun (WGS) entry which is preliminary data.</text>
</comment>
<gene>
    <name evidence="1" type="ORF">LTR84_010879</name>
</gene>
<evidence type="ECO:0000313" key="1">
    <source>
        <dbReference type="EMBL" id="KAK5058616.1"/>
    </source>
</evidence>
<proteinExistence type="predicted"/>
<organism evidence="1 2">
    <name type="scientific">Exophiala bonariae</name>
    <dbReference type="NCBI Taxonomy" id="1690606"/>
    <lineage>
        <taxon>Eukaryota</taxon>
        <taxon>Fungi</taxon>
        <taxon>Dikarya</taxon>
        <taxon>Ascomycota</taxon>
        <taxon>Pezizomycotina</taxon>
        <taxon>Eurotiomycetes</taxon>
        <taxon>Chaetothyriomycetidae</taxon>
        <taxon>Chaetothyriales</taxon>
        <taxon>Herpotrichiellaceae</taxon>
        <taxon>Exophiala</taxon>
    </lineage>
</organism>
<dbReference type="Proteomes" id="UP001358417">
    <property type="component" value="Unassembled WGS sequence"/>
</dbReference>
<dbReference type="AlphaFoldDB" id="A0AAV9NLB7"/>
<keyword evidence="2" id="KW-1185">Reference proteome</keyword>
<evidence type="ECO:0000313" key="2">
    <source>
        <dbReference type="Proteomes" id="UP001358417"/>
    </source>
</evidence>